<dbReference type="GO" id="GO:0034727">
    <property type="term" value="P:piecemeal microautophagy of the nucleus"/>
    <property type="evidence" value="ECO:0007669"/>
    <property type="project" value="TreeGrafter"/>
</dbReference>
<dbReference type="Gene3D" id="2.30.29.30">
    <property type="entry name" value="Pleckstrin-homology domain (PH domain)/Phosphotyrosine-binding domain (PTB)"/>
    <property type="match status" value="1"/>
</dbReference>
<feature type="compositionally biased region" description="Acidic residues" evidence="10">
    <location>
        <begin position="474"/>
        <end position="489"/>
    </location>
</feature>
<evidence type="ECO:0000256" key="10">
    <source>
        <dbReference type="SAM" id="MobiDB-lite"/>
    </source>
</evidence>
<dbReference type="GO" id="GO:0005886">
    <property type="term" value="C:plasma membrane"/>
    <property type="evidence" value="ECO:0007669"/>
    <property type="project" value="TreeGrafter"/>
</dbReference>
<dbReference type="Proteomes" id="UP001212152">
    <property type="component" value="Unassembled WGS sequence"/>
</dbReference>
<reference evidence="12" key="1">
    <citation type="submission" date="2020-05" db="EMBL/GenBank/DDBJ databases">
        <title>Phylogenomic resolution of chytrid fungi.</title>
        <authorList>
            <person name="Stajich J.E."/>
            <person name="Amses K."/>
            <person name="Simmons R."/>
            <person name="Seto K."/>
            <person name="Myers J."/>
            <person name="Bonds A."/>
            <person name="Quandt C.A."/>
            <person name="Barry K."/>
            <person name="Liu P."/>
            <person name="Grigoriev I."/>
            <person name="Longcore J.E."/>
            <person name="James T.Y."/>
        </authorList>
    </citation>
    <scope>NUCLEOTIDE SEQUENCE</scope>
    <source>
        <strain evidence="12">JEL0379</strain>
    </source>
</reference>
<evidence type="ECO:0000313" key="13">
    <source>
        <dbReference type="Proteomes" id="UP001212152"/>
    </source>
</evidence>
<dbReference type="PANTHER" id="PTHR10972">
    <property type="entry name" value="OXYSTEROL-BINDING PROTEIN-RELATED"/>
    <property type="match status" value="1"/>
</dbReference>
<proteinExistence type="inferred from homology"/>
<feature type="compositionally biased region" description="Polar residues" evidence="10">
    <location>
        <begin position="84"/>
        <end position="98"/>
    </location>
</feature>
<dbReference type="Gene3D" id="2.60.120.680">
    <property type="entry name" value="GOLD domain"/>
    <property type="match status" value="1"/>
</dbReference>
<dbReference type="Gene3D" id="2.40.160.120">
    <property type="match status" value="1"/>
</dbReference>
<dbReference type="GO" id="GO:0006897">
    <property type="term" value="P:endocytosis"/>
    <property type="evidence" value="ECO:0007669"/>
    <property type="project" value="TreeGrafter"/>
</dbReference>
<keyword evidence="13" id="KW-1185">Reference proteome</keyword>
<evidence type="ECO:0000256" key="2">
    <source>
        <dbReference type="ARBA" id="ARBA00008842"/>
    </source>
</evidence>
<sequence>MQEVTIRQRSAFKHFVTVDQAGKELCWNFFTRKKNISFGLYRKINRLYPDENNVPGDVGRSFFNINEDERTSTPGSPKLPPRSRGNSTGGADSVQPRTPETGDPPNLLRDTASNKSFVDSELSGTLRRRRKEPFVDPELAEIMPVTHYESSKFTVKGSYFVEEPGSYVLLWDNSFSVNTSKKLFFTVALKDVAPSQVPTRNEFEDWMLKKGDKKLQGFQKRWVTVDSHGVFSYYKNPGSFCRGSVELAKATVHLERERFLVNIDSGEQQFFFKAPSMEVYLAFLQVLKRFTLAKSMHSFRLEEGDDEIGAHKLIPDDDKWRGSKGSLDPDLAGVQKQAENMVITLTNELGRLRDAVESSRGGRNQAKDMNNVLNSITDVIANALANANGMQRQLTAYGETVRVQRERSHEATQQSEAAFQACLADNNRVRRRFGLEPVTMASFLLSASTMSLNKSTVKKAGSMSSSMRDDEFFDAEEGGQSSDDDDSDTDSMHEAEATMSSDEEDNITEEEQSRKGSMSSDNKPESAKIDGAPALPARPKPLIRRTRLPAPTISMQNISVMSLIRNNAGKDLSTVAMPIALNEPLNLLQKLCEELEYCELLDEAAATPDPVNRISVVAAFAVSAYASTVHRAGRKPFNPLLGETYECIRDDKGFKFVSEKVSHHPPVMACHAEAPNYHFFQDNQVKTKFWGKSMELIPSGTVHVEFPALKEHYTWTKVTTCMRNVFSNSRYLEHYGTMKIVSQSTGHTCELSFKESGYFSSTKNEISGTITGPNGQKLMSLSGNWDKSLQRFQDSAPNALEVIWRAQPNPAHHAEIYGFTAFAVELNELTPDLEGVLPDTDTRYRPDQRMYEEGRADEAEAEKQRLEQKQRDYRKQLETAGKSWTPQWFTPAAGAADQWKYKGGYWEQRGRFEKAIDLWGK</sequence>
<evidence type="ECO:0000259" key="11">
    <source>
        <dbReference type="SMART" id="SM00233"/>
    </source>
</evidence>
<evidence type="ECO:0000313" key="12">
    <source>
        <dbReference type="EMBL" id="KAJ3175976.1"/>
    </source>
</evidence>
<dbReference type="InterPro" id="IPR018494">
    <property type="entry name" value="Oxysterol-bd_CS"/>
</dbReference>
<gene>
    <name evidence="12" type="primary">OSBPL3</name>
    <name evidence="12" type="ORF">HDU87_005641</name>
</gene>
<dbReference type="GO" id="GO:0032934">
    <property type="term" value="F:sterol binding"/>
    <property type="evidence" value="ECO:0007669"/>
    <property type="project" value="TreeGrafter"/>
</dbReference>
<keyword evidence="9" id="KW-0175">Coiled coil</keyword>
<dbReference type="InterPro" id="IPR041680">
    <property type="entry name" value="PH_8"/>
</dbReference>
<feature type="coiled-coil region" evidence="9">
    <location>
        <begin position="849"/>
        <end position="883"/>
    </location>
</feature>
<accession>A0AAD5TJ33</accession>
<dbReference type="FunFam" id="2.40.160.120:FF:000001">
    <property type="entry name" value="Oxysterol-binding protein"/>
    <property type="match status" value="1"/>
</dbReference>
<evidence type="ECO:0000256" key="5">
    <source>
        <dbReference type="ARBA" id="ARBA00022553"/>
    </source>
</evidence>
<evidence type="ECO:0000256" key="8">
    <source>
        <dbReference type="RuleBase" id="RU003844"/>
    </source>
</evidence>
<evidence type="ECO:0000256" key="3">
    <source>
        <dbReference type="ARBA" id="ARBA00022448"/>
    </source>
</evidence>
<comment type="similarity">
    <text evidence="2 8">Belongs to the OSBP family.</text>
</comment>
<keyword evidence="5" id="KW-0597">Phosphoprotein</keyword>
<keyword evidence="3" id="KW-0813">Transport</keyword>
<dbReference type="SUPFAM" id="SSF144000">
    <property type="entry name" value="Oxysterol-binding protein-like"/>
    <property type="match status" value="1"/>
</dbReference>
<protein>
    <submittedName>
        <fullName evidence="12">Oxysterol-binding protein- protein 3</fullName>
    </submittedName>
</protein>
<dbReference type="Pfam" id="PF15409">
    <property type="entry name" value="PH_8"/>
    <property type="match status" value="1"/>
</dbReference>
<dbReference type="GO" id="GO:0097038">
    <property type="term" value="C:perinuclear endoplasmic reticulum"/>
    <property type="evidence" value="ECO:0007669"/>
    <property type="project" value="TreeGrafter"/>
</dbReference>
<dbReference type="Pfam" id="PF01237">
    <property type="entry name" value="Oxysterol_BP"/>
    <property type="match status" value="1"/>
</dbReference>
<keyword evidence="7" id="KW-0446">Lipid-binding</keyword>
<dbReference type="InterPro" id="IPR036598">
    <property type="entry name" value="GOLD_dom_sf"/>
</dbReference>
<dbReference type="InterPro" id="IPR009038">
    <property type="entry name" value="GOLD_dom"/>
</dbReference>
<feature type="domain" description="PH" evidence="11">
    <location>
        <begin position="201"/>
        <end position="294"/>
    </location>
</feature>
<evidence type="ECO:0000256" key="7">
    <source>
        <dbReference type="ARBA" id="ARBA00023121"/>
    </source>
</evidence>
<evidence type="ECO:0000256" key="1">
    <source>
        <dbReference type="ARBA" id="ARBA00004496"/>
    </source>
</evidence>
<dbReference type="GO" id="GO:0030011">
    <property type="term" value="P:maintenance of cell polarity"/>
    <property type="evidence" value="ECO:0007669"/>
    <property type="project" value="TreeGrafter"/>
</dbReference>
<dbReference type="EMBL" id="JADGJQ010000046">
    <property type="protein sequence ID" value="KAJ3175976.1"/>
    <property type="molecule type" value="Genomic_DNA"/>
</dbReference>
<dbReference type="GO" id="GO:0120009">
    <property type="term" value="P:intermembrane lipid transfer"/>
    <property type="evidence" value="ECO:0007669"/>
    <property type="project" value="UniProtKB-ARBA"/>
</dbReference>
<evidence type="ECO:0000256" key="9">
    <source>
        <dbReference type="SAM" id="Coils"/>
    </source>
</evidence>
<dbReference type="GO" id="GO:0032541">
    <property type="term" value="C:cortical endoplasmic reticulum"/>
    <property type="evidence" value="ECO:0007669"/>
    <property type="project" value="TreeGrafter"/>
</dbReference>
<dbReference type="SUPFAM" id="SSF50729">
    <property type="entry name" value="PH domain-like"/>
    <property type="match status" value="1"/>
</dbReference>
<dbReference type="GO" id="GO:0005829">
    <property type="term" value="C:cytosol"/>
    <property type="evidence" value="ECO:0007669"/>
    <property type="project" value="TreeGrafter"/>
</dbReference>
<dbReference type="SUPFAM" id="SSF101576">
    <property type="entry name" value="Supernatant protein factor (SPF), C-terminal domain"/>
    <property type="match status" value="1"/>
</dbReference>
<keyword evidence="4" id="KW-0963">Cytoplasm</keyword>
<dbReference type="InterPro" id="IPR037239">
    <property type="entry name" value="OSBP_sf"/>
</dbReference>
<dbReference type="GO" id="GO:0006887">
    <property type="term" value="P:exocytosis"/>
    <property type="evidence" value="ECO:0007669"/>
    <property type="project" value="TreeGrafter"/>
</dbReference>
<dbReference type="Pfam" id="PF13897">
    <property type="entry name" value="GOLD_2"/>
    <property type="match status" value="1"/>
</dbReference>
<dbReference type="GO" id="GO:0035621">
    <property type="term" value="P:ER to Golgi ceramide transport"/>
    <property type="evidence" value="ECO:0007669"/>
    <property type="project" value="TreeGrafter"/>
</dbReference>
<comment type="subcellular location">
    <subcellularLocation>
        <location evidence="1">Cytoplasm</location>
    </subcellularLocation>
</comment>
<organism evidence="12 13">
    <name type="scientific">Geranomyces variabilis</name>
    <dbReference type="NCBI Taxonomy" id="109894"/>
    <lineage>
        <taxon>Eukaryota</taxon>
        <taxon>Fungi</taxon>
        <taxon>Fungi incertae sedis</taxon>
        <taxon>Chytridiomycota</taxon>
        <taxon>Chytridiomycota incertae sedis</taxon>
        <taxon>Chytridiomycetes</taxon>
        <taxon>Spizellomycetales</taxon>
        <taxon>Powellomycetaceae</taxon>
        <taxon>Geranomyces</taxon>
    </lineage>
</organism>
<dbReference type="AlphaFoldDB" id="A0AAD5TJ33"/>
<dbReference type="SMART" id="SM00233">
    <property type="entry name" value="PH"/>
    <property type="match status" value="1"/>
</dbReference>
<keyword evidence="6" id="KW-0445">Lipid transport</keyword>
<evidence type="ECO:0000256" key="4">
    <source>
        <dbReference type="ARBA" id="ARBA00022490"/>
    </source>
</evidence>
<feature type="region of interest" description="Disordered" evidence="10">
    <location>
        <begin position="67"/>
        <end position="124"/>
    </location>
</feature>
<name>A0AAD5TJ33_9FUNG</name>
<evidence type="ECO:0000256" key="6">
    <source>
        <dbReference type="ARBA" id="ARBA00023055"/>
    </source>
</evidence>
<feature type="compositionally biased region" description="Acidic residues" evidence="10">
    <location>
        <begin position="501"/>
        <end position="510"/>
    </location>
</feature>
<dbReference type="PROSITE" id="PS01013">
    <property type="entry name" value="OSBP"/>
    <property type="match status" value="1"/>
</dbReference>
<dbReference type="InterPro" id="IPR000648">
    <property type="entry name" value="Oxysterol-bd"/>
</dbReference>
<dbReference type="PANTHER" id="PTHR10972:SF203">
    <property type="entry name" value="OXYSTEROL-BINDING PROTEIN HOMOLOG 3"/>
    <property type="match status" value="1"/>
</dbReference>
<dbReference type="InterPro" id="IPR001849">
    <property type="entry name" value="PH_domain"/>
</dbReference>
<dbReference type="Gene3D" id="3.30.70.3490">
    <property type="match status" value="1"/>
</dbReference>
<feature type="region of interest" description="Disordered" evidence="10">
    <location>
        <begin position="474"/>
        <end position="542"/>
    </location>
</feature>
<dbReference type="InterPro" id="IPR011993">
    <property type="entry name" value="PH-like_dom_sf"/>
</dbReference>
<comment type="caution">
    <text evidence="12">The sequence shown here is derived from an EMBL/GenBank/DDBJ whole genome shotgun (WGS) entry which is preliminary data.</text>
</comment>